<dbReference type="PANTHER" id="PTHR21534:SF0">
    <property type="entry name" value="KATANIN-INTERACTING PROTEIN"/>
    <property type="match status" value="1"/>
</dbReference>
<evidence type="ECO:0000313" key="4">
    <source>
        <dbReference type="EMBL" id="CDW71725.1"/>
    </source>
</evidence>
<feature type="region of interest" description="Disordered" evidence="2">
    <location>
        <begin position="699"/>
        <end position="779"/>
    </location>
</feature>
<feature type="domain" description="KATNIP" evidence="3">
    <location>
        <begin position="1101"/>
        <end position="1258"/>
    </location>
</feature>
<evidence type="ECO:0000256" key="2">
    <source>
        <dbReference type="SAM" id="MobiDB-lite"/>
    </source>
</evidence>
<keyword evidence="1" id="KW-0175">Coiled coil</keyword>
<gene>
    <name evidence="4" type="primary">Contig2289.g2475</name>
    <name evidence="4" type="ORF">STYLEM_673</name>
</gene>
<dbReference type="InParanoid" id="A0A077ZQR4"/>
<protein>
    <submittedName>
        <fullName evidence="4">Uncharacterized protein kiaa0556 homolog</fullName>
    </submittedName>
</protein>
<feature type="region of interest" description="Disordered" evidence="2">
    <location>
        <begin position="272"/>
        <end position="293"/>
    </location>
</feature>
<sequence length="1796" mass="204927">MNNLNKPIDKINIGYNKSKEEYIELMNEKNKIKREMEKSREHQERKKIQEKEAGFNIHINGANEERIREQRRQELLKNQNRGNSQSNYDYDIAQGVGTGANQNSIQNQKILIWLIYVQFDLGNADKKFPMPITGEKSPPRIRKKWGDKNQIGGNAGKPTKAIHNLNNNDEEDYSDSFEEIQQDFEDEVEEEERKRDDEESGIQDDYDNNDYGNNGEKAGGSNDIEQFLKTATMNDINALRQSLSNFGEMAKQLVTKKDFKKEEDDYIEEDFEEHIESDDGQDSEEERKEQEKLRLEQLRQQQLKTQQTTRGAKNRPISATYNLAAQKIQTQRTNNNIESAGINMMSSQIQPQAQLKPINQPISQNYGSGIGGGGTGSILVQETPKQPNDSMKKPLNTNPFKRPFSQNIPKREQTSNQNTQQQLSAIKMTEGVEKNQSKTQEAAFSKNQIPIASILQKIEQLDDWQKEKLMEILDNLDSLTSSSVSTNNYQSQAKDQTKIQNPVVQNIDLKFLSPGKSQNTQQSQIFSNPNKNEITIRIIKTFGNPHLCGLTEIELFDLDGKKITLAPAQIVPINLGNGPKISLARLVDGFKLTNDEKHMWIGYLPMHPKQLELIIQVDKSQKIGGLKIWNYNKSALDCTKGIREIAISVNNDQVWQGQLESGKGQTTTEYATFITLKDGLQLPREIQPKDIIQQPIEEEYEEEESKDMIGHQEVKQEQDDFKKYRSEVEFKQPNQEKSSAGGPIWLSGSQQSQRNVGLNQQSKQQVQSQMGSRQKDDQASKTFDLLDKYQFNNQQTSDTASTSLGSKSQSAVGQTRLHPMRDNSQKSGSQQNNMIKPNAAPSSISSTQSKSKAQFELGVGSIPPASNKQWTQQIQAQKQNIIWPSQGQNFQETSDAIQKAVNKVNQVVNNQQLLNKNKPNSQVVEESLDNLDFFKATNRGRLMNFNDEDDKTKKDQQKRKQWQASPAKASNSNTRLQESQLSSSKSGHKGAHVIVKNPFPEKEAALKNSTRKTQRDEGDFLDQFLNKNTGNNSSKPLVFQEQQPSQQYLGFQAVQDSQKQASISPQRETQKPKIKTYEDKVSEFTQPFMIPNLPSGQRLHFNILSTWGDMNYVGLAGIEVFDIEGQALEINPDQISACPPDINILPGYGGDPRTVDKLIDGHYITNDDLHVWLTPFTAGEDHTVTIDLPQKKQISMIRIWNYNKNRIHSYRGARLIECELDGKLIFRGEIQKAPGNLNDPENCCEIILFTDNDTILQRIDINDWINDKVVQSDMENTQRILQELPSYQDERPLTATKKFSNTEMQEIQRQLKQQKPTSLFDERPQTSAIITGDQEEAKPQSSSLKNRFEQRHQELSKQVQQLAMGGQQTVKGRVLEINIIESWGDLFYVGLTGLEVWDDRGNPFNITYQMIDATPRDMNSIPGHGSDYRTLDKLINKQNNTMDDHNMWLIPFNKGENHVVKIDFGKSVLISAIKFFNYNKSEEDTLRGAQQVVIQLDKKYLTPKKGITLRKGSGLVHPMFDMGQVIKFPYKNGWTTDQIVPLQRQLGQLGLFQEYELTNLPIGFMYRINLFTTHGDFYYIGLNGIEFYDQLGNLIQIKNIIADPQGVNKIPGMEGDIRVIQNLINGNNSTYDEYNMWLAPFKNTRSYSAVTNAKKDQNEDDSQEYRIPNYVYVVFEQPTCVGAIKLWNYSKTPSRGVNEFEIVLDDKQIYRGFAKMAPEKSQAGFNKDFSTVVLFTTESKIVDKFQSNVNCDPSKQQNVTLINEKKQMNKNQVVKRPNEEFVFSDMQRPTTMARRN</sequence>
<feature type="region of interest" description="Disordered" evidence="2">
    <location>
        <begin position="795"/>
        <end position="852"/>
    </location>
</feature>
<name>A0A077ZQR4_STYLE</name>
<feature type="compositionally biased region" description="Acidic residues" evidence="2">
    <location>
        <begin position="272"/>
        <end position="284"/>
    </location>
</feature>
<dbReference type="InterPro" id="IPR027859">
    <property type="entry name" value="KATNIP_dom"/>
</dbReference>
<evidence type="ECO:0000313" key="5">
    <source>
        <dbReference type="Proteomes" id="UP000039865"/>
    </source>
</evidence>
<proteinExistence type="predicted"/>
<feature type="compositionally biased region" description="Acidic residues" evidence="2">
    <location>
        <begin position="198"/>
        <end position="208"/>
    </location>
</feature>
<feature type="coiled-coil region" evidence="1">
    <location>
        <begin position="15"/>
        <end position="79"/>
    </location>
</feature>
<feature type="compositionally biased region" description="Basic and acidic residues" evidence="2">
    <location>
        <begin position="706"/>
        <end position="730"/>
    </location>
</feature>
<feature type="compositionally biased region" description="Acidic residues" evidence="2">
    <location>
        <begin position="168"/>
        <end position="190"/>
    </location>
</feature>
<feature type="compositionally biased region" description="Polar residues" evidence="2">
    <location>
        <begin position="968"/>
        <end position="985"/>
    </location>
</feature>
<dbReference type="PANTHER" id="PTHR21534">
    <property type="entry name" value="KATANIN-INTERACTING PROTEIN"/>
    <property type="match status" value="1"/>
</dbReference>
<reference evidence="4 5" key="1">
    <citation type="submission" date="2014-06" db="EMBL/GenBank/DDBJ databases">
        <authorList>
            <person name="Swart Estienne"/>
        </authorList>
    </citation>
    <scope>NUCLEOTIDE SEQUENCE [LARGE SCALE GENOMIC DNA]</scope>
    <source>
        <strain evidence="4 5">130c</strain>
    </source>
</reference>
<evidence type="ECO:0000256" key="1">
    <source>
        <dbReference type="SAM" id="Coils"/>
    </source>
</evidence>
<feature type="compositionally biased region" description="Low complexity" evidence="2">
    <location>
        <begin position="760"/>
        <end position="769"/>
    </location>
</feature>
<dbReference type="Proteomes" id="UP000039865">
    <property type="component" value="Unassembled WGS sequence"/>
</dbReference>
<dbReference type="EMBL" id="CCKQ01000631">
    <property type="protein sequence ID" value="CDW71725.1"/>
    <property type="molecule type" value="Genomic_DNA"/>
</dbReference>
<dbReference type="InterPro" id="IPR026704">
    <property type="entry name" value="KATNIP"/>
</dbReference>
<keyword evidence="5" id="KW-1185">Reference proteome</keyword>
<feature type="domain" description="KATNIP" evidence="3">
    <location>
        <begin position="1377"/>
        <end position="1716"/>
    </location>
</feature>
<feature type="region of interest" description="Disordered" evidence="2">
    <location>
        <begin position="365"/>
        <end position="421"/>
    </location>
</feature>
<feature type="compositionally biased region" description="Polar residues" evidence="2">
    <location>
        <begin position="795"/>
        <end position="813"/>
    </location>
</feature>
<dbReference type="OrthoDB" id="304622at2759"/>
<evidence type="ECO:0000259" key="3">
    <source>
        <dbReference type="Pfam" id="PF14652"/>
    </source>
</evidence>
<feature type="region of interest" description="Disordered" evidence="2">
    <location>
        <begin position="944"/>
        <end position="1017"/>
    </location>
</feature>
<dbReference type="Pfam" id="PF14652">
    <property type="entry name" value="DUF4457"/>
    <property type="match status" value="3"/>
</dbReference>
<feature type="domain" description="KATNIP" evidence="3">
    <location>
        <begin position="581"/>
        <end position="682"/>
    </location>
</feature>
<feature type="compositionally biased region" description="Low complexity" evidence="2">
    <location>
        <begin position="842"/>
        <end position="851"/>
    </location>
</feature>
<organism evidence="4 5">
    <name type="scientific">Stylonychia lemnae</name>
    <name type="common">Ciliate</name>
    <dbReference type="NCBI Taxonomy" id="5949"/>
    <lineage>
        <taxon>Eukaryota</taxon>
        <taxon>Sar</taxon>
        <taxon>Alveolata</taxon>
        <taxon>Ciliophora</taxon>
        <taxon>Intramacronucleata</taxon>
        <taxon>Spirotrichea</taxon>
        <taxon>Stichotrichia</taxon>
        <taxon>Sporadotrichida</taxon>
        <taxon>Oxytrichidae</taxon>
        <taxon>Stylonychinae</taxon>
        <taxon>Stylonychia</taxon>
    </lineage>
</organism>
<feature type="region of interest" description="Disordered" evidence="2">
    <location>
        <begin position="130"/>
        <end position="221"/>
    </location>
</feature>
<feature type="compositionally biased region" description="Polar residues" evidence="2">
    <location>
        <begin position="383"/>
        <end position="408"/>
    </location>
</feature>
<feature type="compositionally biased region" description="Polar residues" evidence="2">
    <location>
        <begin position="747"/>
        <end position="759"/>
    </location>
</feature>
<accession>A0A077ZQR4</accession>
<feature type="compositionally biased region" description="Polar residues" evidence="2">
    <location>
        <begin position="825"/>
        <end position="835"/>
    </location>
</feature>